<dbReference type="SUPFAM" id="SSF51735">
    <property type="entry name" value="NAD(P)-binding Rossmann-fold domains"/>
    <property type="match status" value="1"/>
</dbReference>
<keyword evidence="2" id="KW-0560">Oxidoreductase</keyword>
<name>A0A2S1YKZ7_9FLAO</name>
<evidence type="ECO:0000256" key="1">
    <source>
        <dbReference type="ARBA" id="ARBA00006484"/>
    </source>
</evidence>
<dbReference type="InterPro" id="IPR020904">
    <property type="entry name" value="Sc_DH/Rdtase_CS"/>
</dbReference>
<keyword evidence="5" id="KW-1185">Reference proteome</keyword>
<dbReference type="GO" id="GO:0016491">
    <property type="term" value="F:oxidoreductase activity"/>
    <property type="evidence" value="ECO:0007669"/>
    <property type="project" value="UniProtKB-KW"/>
</dbReference>
<gene>
    <name evidence="4" type="ORF">HYN56_11190</name>
</gene>
<dbReference type="CDD" id="cd05374">
    <property type="entry name" value="17beta-HSD-like_SDR_c"/>
    <property type="match status" value="1"/>
</dbReference>
<evidence type="ECO:0000313" key="4">
    <source>
        <dbReference type="EMBL" id="AWK04757.1"/>
    </source>
</evidence>
<dbReference type="InterPro" id="IPR036291">
    <property type="entry name" value="NAD(P)-bd_dom_sf"/>
</dbReference>
<dbReference type="AlphaFoldDB" id="A0A2S1YKZ7"/>
<sequence>MKKTVFITGASSGFGKASALLFNSKGWNVIAAMRTPQKESELSQLENVLVVKLDVTDSLSIDEAVRKGVEVFGNIDVLVNSAGYGLMGVFEASDEIQIKRQFDVNVFGLMEVTKAVLPFMRKNKSGSIINISSFGGVNAGAFSSLYSSSKFAVEGFSEALSHELAFLNIAVKIIEPGSVPTNFRTGIEMIQNTIEDYNAELASFIPKFIKRTEHLSKAAAEDVAQTIWTAATDETVKLRYVTGDDSQYYIDLKTKNTEAEYLRLMRN</sequence>
<organism evidence="4 5">
    <name type="scientific">Flavobacterium crocinum</name>
    <dbReference type="NCBI Taxonomy" id="2183896"/>
    <lineage>
        <taxon>Bacteria</taxon>
        <taxon>Pseudomonadati</taxon>
        <taxon>Bacteroidota</taxon>
        <taxon>Flavobacteriia</taxon>
        <taxon>Flavobacteriales</taxon>
        <taxon>Flavobacteriaceae</taxon>
        <taxon>Flavobacterium</taxon>
    </lineage>
</organism>
<dbReference type="Proteomes" id="UP000245250">
    <property type="component" value="Chromosome"/>
</dbReference>
<dbReference type="EMBL" id="CP029255">
    <property type="protein sequence ID" value="AWK04757.1"/>
    <property type="molecule type" value="Genomic_DNA"/>
</dbReference>
<dbReference type="PROSITE" id="PS00061">
    <property type="entry name" value="ADH_SHORT"/>
    <property type="match status" value="1"/>
</dbReference>
<dbReference type="Gene3D" id="3.40.50.720">
    <property type="entry name" value="NAD(P)-binding Rossmann-like Domain"/>
    <property type="match status" value="1"/>
</dbReference>
<dbReference type="PRINTS" id="PR00081">
    <property type="entry name" value="GDHRDH"/>
</dbReference>
<proteinExistence type="inferred from homology"/>
<reference evidence="4 5" key="1">
    <citation type="submission" date="2018-05" db="EMBL/GenBank/DDBJ databases">
        <title>Genome sequencing of Flavobacterium sp. HYN0056.</title>
        <authorList>
            <person name="Yi H."/>
            <person name="Baek C."/>
        </authorList>
    </citation>
    <scope>NUCLEOTIDE SEQUENCE [LARGE SCALE GENOMIC DNA]</scope>
    <source>
        <strain evidence="4 5">HYN0056</strain>
    </source>
</reference>
<evidence type="ECO:0000256" key="2">
    <source>
        <dbReference type="ARBA" id="ARBA00023002"/>
    </source>
</evidence>
<comment type="similarity">
    <text evidence="1 3">Belongs to the short-chain dehydrogenases/reductases (SDR) family.</text>
</comment>
<evidence type="ECO:0000256" key="3">
    <source>
        <dbReference type="RuleBase" id="RU000363"/>
    </source>
</evidence>
<dbReference type="InterPro" id="IPR002347">
    <property type="entry name" value="SDR_fam"/>
</dbReference>
<dbReference type="PANTHER" id="PTHR43976:SF16">
    <property type="entry name" value="SHORT-CHAIN DEHYDROGENASE_REDUCTASE FAMILY PROTEIN"/>
    <property type="match status" value="1"/>
</dbReference>
<dbReference type="KEGG" id="fcr:HYN56_11190"/>
<dbReference type="PRINTS" id="PR00080">
    <property type="entry name" value="SDRFAMILY"/>
</dbReference>
<dbReference type="PANTHER" id="PTHR43976">
    <property type="entry name" value="SHORT CHAIN DEHYDROGENASE"/>
    <property type="match status" value="1"/>
</dbReference>
<accession>A0A2S1YKZ7</accession>
<dbReference type="RefSeq" id="WP_109192241.1">
    <property type="nucleotide sequence ID" value="NZ_CP029255.1"/>
</dbReference>
<dbReference type="InterPro" id="IPR051911">
    <property type="entry name" value="SDR_oxidoreductase"/>
</dbReference>
<dbReference type="OrthoDB" id="1235794at2"/>
<evidence type="ECO:0000313" key="5">
    <source>
        <dbReference type="Proteomes" id="UP000245250"/>
    </source>
</evidence>
<dbReference type="Pfam" id="PF00106">
    <property type="entry name" value="adh_short"/>
    <property type="match status" value="1"/>
</dbReference>
<protein>
    <submittedName>
        <fullName evidence="4">Short-chain dehydrogenase/reductase</fullName>
    </submittedName>
</protein>